<evidence type="ECO:0000313" key="1">
    <source>
        <dbReference type="EMBL" id="MBJ6123281.1"/>
    </source>
</evidence>
<proteinExistence type="predicted"/>
<keyword evidence="2" id="KW-1185">Reference proteome</keyword>
<dbReference type="Proteomes" id="UP000640426">
    <property type="component" value="Unassembled WGS sequence"/>
</dbReference>
<dbReference type="EMBL" id="JAELXS010000010">
    <property type="protein sequence ID" value="MBJ6123281.1"/>
    <property type="molecule type" value="Genomic_DNA"/>
</dbReference>
<organism evidence="1 2">
    <name type="scientific">Sphingomonas mollis</name>
    <dbReference type="NCBI Taxonomy" id="2795726"/>
    <lineage>
        <taxon>Bacteria</taxon>
        <taxon>Pseudomonadati</taxon>
        <taxon>Pseudomonadota</taxon>
        <taxon>Alphaproteobacteria</taxon>
        <taxon>Sphingomonadales</taxon>
        <taxon>Sphingomonadaceae</taxon>
        <taxon>Sphingomonas</taxon>
    </lineage>
</organism>
<protein>
    <submittedName>
        <fullName evidence="1">Uncharacterized protein</fullName>
    </submittedName>
</protein>
<gene>
    <name evidence="1" type="ORF">JAO74_15955</name>
</gene>
<sequence length="83" mass="9155">MTDDTAIHARRREIAVEHVLFKLIEYVEGKHPGLLDTIEASLDHLGDPAHDDSKDDEAVRAIARKMIVGARAENARNQNAKAG</sequence>
<dbReference type="RefSeq" id="WP_199040421.1">
    <property type="nucleotide sequence ID" value="NZ_JAELXS010000010.1"/>
</dbReference>
<comment type="caution">
    <text evidence="1">The sequence shown here is derived from an EMBL/GenBank/DDBJ whole genome shotgun (WGS) entry which is preliminary data.</text>
</comment>
<accession>A0ABS0XTB9</accession>
<name>A0ABS0XTB9_9SPHN</name>
<reference evidence="2" key="1">
    <citation type="submission" date="2020-12" db="EMBL/GenBank/DDBJ databases">
        <title>Hymenobacter sp.</title>
        <authorList>
            <person name="Kim M.K."/>
        </authorList>
    </citation>
    <scope>NUCLEOTIDE SEQUENCE [LARGE SCALE GENOMIC DNA]</scope>
    <source>
        <strain evidence="2">BT553</strain>
    </source>
</reference>
<evidence type="ECO:0000313" key="2">
    <source>
        <dbReference type="Proteomes" id="UP000640426"/>
    </source>
</evidence>